<comment type="caution">
    <text evidence="8">The sequence shown here is derived from an EMBL/GenBank/DDBJ whole genome shotgun (WGS) entry which is preliminary data.</text>
</comment>
<dbReference type="InterPro" id="IPR017500">
    <property type="entry name" value="Phage_infect_YhgE_N"/>
</dbReference>
<sequence>MLKNEWKAILKHKFFIIVILALALVPAIYNYIFLGSMWDPYGNLNRLPVAVVNLDKPSELDGQTLKIGNDLVKELKKTKNLDYHFVSEKTATDGIKSGKYYMKVTLPEAFSSQAASLMTKNPKLVQVDYQTTSGHNYISSKMSESAMNQLKAEVSNDITKQYTTSIFEQLDTLKSGMKEAQSGSEKLANGATTAQSGSKELTTHLDTLAKSSLSFNDGANALEVGLKQYLSGVSQASSGATQLSSGTQQYVAGVNQASSGAKDLSNGTQQYVAGVNQVADGTSTLAYGATSLSKGTQDLASGTKKLTDQIPQLVKGIETLQAGLSTMNQATDLNTKQPTDLSTQREGITKLENGLDQLNQAIQKGATASNPIANQLATIATNLENIKAQFNAQKSAVEATSAFKSLSPEKQAELLGAMNQNSQPDIKTAQENLKQIQGELSQMATQNQALAGNANALLPNAKISLGNLVSGIDKTHVVTGEMVEGLKKTTSQFPALTAGANALTYGSQAVAAHTAELSAGTSAVYAGVKQLQTKGSTLTAGTSQLSSGLQKLQLNGPTLSTGTLSLVEGLNKLQANSPSLASGSNQLADGASKISSGSTQLAKGSSSLTDGLVTLSDGTTKLSSALGDASDKLEGTHNTKQNAQAVAKPVTLKHSDPDNVKKNGVGMTPYMVCVALFIGAIATNVVIGTSFSGKQWKKGSEFMLAKIGTHGVVALLQAIIVYGAVYLLGLRPNYPLKTLFAVILISFAFMAISTFFVTWLGKVGDFLLIVLLVLQLATSAGTYPLQLSDQIFQNISPYLPMTYGLRMLRQTIGLSGTIGWYVLGFILIIVVFTGLLSFFKKISRLA</sequence>
<feature type="transmembrane region" description="Helical" evidence="6">
    <location>
        <begin position="739"/>
        <end position="759"/>
    </location>
</feature>
<evidence type="ECO:0000256" key="6">
    <source>
        <dbReference type="SAM" id="Phobius"/>
    </source>
</evidence>
<feature type="transmembrane region" description="Helical" evidence="6">
    <location>
        <begin position="707"/>
        <end position="727"/>
    </location>
</feature>
<comment type="subcellular location">
    <subcellularLocation>
        <location evidence="1">Membrane</location>
        <topology evidence="1">Multi-pass membrane protein</topology>
    </subcellularLocation>
</comment>
<dbReference type="SUPFAM" id="SSF101967">
    <property type="entry name" value="Adhesin YadA, collagen-binding domain"/>
    <property type="match status" value="1"/>
</dbReference>
<gene>
    <name evidence="8" type="ORF">GHI93_08230</name>
</gene>
<feature type="domain" description="ABC-2 type transporter transmembrane" evidence="7">
    <location>
        <begin position="625"/>
        <end position="837"/>
    </location>
</feature>
<feature type="transmembrane region" description="Helical" evidence="6">
    <location>
        <begin position="667"/>
        <end position="687"/>
    </location>
</feature>
<dbReference type="AlphaFoldDB" id="A0A7X1Z902"/>
<feature type="transmembrane region" description="Helical" evidence="6">
    <location>
        <begin position="818"/>
        <end position="839"/>
    </location>
</feature>
<evidence type="ECO:0000256" key="4">
    <source>
        <dbReference type="ARBA" id="ARBA00023136"/>
    </source>
</evidence>
<dbReference type="RefSeq" id="WP_153496575.1">
    <property type="nucleotide sequence ID" value="NZ_CAXYUY010000026.1"/>
</dbReference>
<evidence type="ECO:0000256" key="5">
    <source>
        <dbReference type="SAM" id="MobiDB-lite"/>
    </source>
</evidence>
<dbReference type="PANTHER" id="PTHR43077">
    <property type="entry name" value="TRANSPORT PERMEASE YVFS-RELATED"/>
    <property type="match status" value="1"/>
</dbReference>
<feature type="domain" description="ABC-2 type transporter transmembrane" evidence="7">
    <location>
        <begin position="13"/>
        <end position="175"/>
    </location>
</feature>
<feature type="transmembrane region" description="Helical" evidence="6">
    <location>
        <begin position="12"/>
        <end position="34"/>
    </location>
</feature>
<proteinExistence type="predicted"/>
<dbReference type="Gene3D" id="3.40.1710.10">
    <property type="entry name" value="abc type-2 transporter like domain"/>
    <property type="match status" value="1"/>
</dbReference>
<evidence type="ECO:0000313" key="9">
    <source>
        <dbReference type="Proteomes" id="UP000439550"/>
    </source>
</evidence>
<evidence type="ECO:0000256" key="3">
    <source>
        <dbReference type="ARBA" id="ARBA00022989"/>
    </source>
</evidence>
<dbReference type="NCBIfam" id="TIGR03061">
    <property type="entry name" value="pip_yhgE_Nterm"/>
    <property type="match status" value="1"/>
</dbReference>
<evidence type="ECO:0000313" key="8">
    <source>
        <dbReference type="EMBL" id="MQW39912.1"/>
    </source>
</evidence>
<dbReference type="Pfam" id="PF12698">
    <property type="entry name" value="ABC2_membrane_3"/>
    <property type="match status" value="2"/>
</dbReference>
<protein>
    <submittedName>
        <fullName evidence="8">DUF3533 domain-containing protein</fullName>
    </submittedName>
</protein>
<dbReference type="NCBIfam" id="TIGR03057">
    <property type="entry name" value="xxxLxxG_by_4"/>
    <property type="match status" value="4"/>
</dbReference>
<dbReference type="Proteomes" id="UP000439550">
    <property type="component" value="Unassembled WGS sequence"/>
</dbReference>
<dbReference type="InterPro" id="IPR023908">
    <property type="entry name" value="xxxLxxG_rpt"/>
</dbReference>
<evidence type="ECO:0000259" key="7">
    <source>
        <dbReference type="Pfam" id="PF12698"/>
    </source>
</evidence>
<keyword evidence="9" id="KW-1185">Reference proteome</keyword>
<reference evidence="8 9" key="1">
    <citation type="submission" date="2019-10" db="EMBL/GenBank/DDBJ databases">
        <authorList>
            <person name="Dong K."/>
        </authorList>
    </citation>
    <scope>NUCLEOTIDE SEQUENCE [LARGE SCALE GENOMIC DNA]</scope>
    <source>
        <strain evidence="8 9">DSM 28960</strain>
    </source>
</reference>
<dbReference type="OrthoDB" id="9811483at2"/>
<dbReference type="InterPro" id="IPR013525">
    <property type="entry name" value="ABC2_TM"/>
</dbReference>
<keyword evidence="4 6" id="KW-0472">Membrane</keyword>
<name>A0A7X1Z902_9LACT</name>
<evidence type="ECO:0000256" key="2">
    <source>
        <dbReference type="ARBA" id="ARBA00022692"/>
    </source>
</evidence>
<dbReference type="GO" id="GO:0140359">
    <property type="term" value="F:ABC-type transporter activity"/>
    <property type="evidence" value="ECO:0007669"/>
    <property type="project" value="InterPro"/>
</dbReference>
<accession>A0A7X1Z902</accession>
<dbReference type="NCBIfam" id="TIGR03062">
    <property type="entry name" value="pip_yhgE_Cterm"/>
    <property type="match status" value="1"/>
</dbReference>
<organism evidence="8 9">
    <name type="scientific">Lactococcus hircilactis</name>
    <dbReference type="NCBI Taxonomy" id="1494462"/>
    <lineage>
        <taxon>Bacteria</taxon>
        <taxon>Bacillati</taxon>
        <taxon>Bacillota</taxon>
        <taxon>Bacilli</taxon>
        <taxon>Lactobacillales</taxon>
        <taxon>Streptococcaceae</taxon>
        <taxon>Lactococcus</taxon>
    </lineage>
</organism>
<dbReference type="GO" id="GO:0016020">
    <property type="term" value="C:membrane"/>
    <property type="evidence" value="ECO:0007669"/>
    <property type="project" value="UniProtKB-SubCell"/>
</dbReference>
<evidence type="ECO:0000256" key="1">
    <source>
        <dbReference type="ARBA" id="ARBA00004141"/>
    </source>
</evidence>
<feature type="transmembrane region" description="Helical" evidence="6">
    <location>
        <begin position="766"/>
        <end position="785"/>
    </location>
</feature>
<dbReference type="InterPro" id="IPR011049">
    <property type="entry name" value="Serralysin-like_metalloprot_C"/>
</dbReference>
<dbReference type="PANTHER" id="PTHR43077:SF5">
    <property type="entry name" value="PHAGE INFECTION PROTEIN"/>
    <property type="match status" value="1"/>
</dbReference>
<dbReference type="Gene3D" id="1.10.287.950">
    <property type="entry name" value="Methyl-accepting chemotaxis protein"/>
    <property type="match status" value="1"/>
</dbReference>
<dbReference type="EMBL" id="WITJ01000010">
    <property type="protein sequence ID" value="MQW39912.1"/>
    <property type="molecule type" value="Genomic_DNA"/>
</dbReference>
<dbReference type="InterPro" id="IPR051328">
    <property type="entry name" value="T7SS_ABC-Transporter"/>
</dbReference>
<keyword evidence="2 6" id="KW-0812">Transmembrane</keyword>
<keyword evidence="3 6" id="KW-1133">Transmembrane helix</keyword>
<dbReference type="InterPro" id="IPR017501">
    <property type="entry name" value="Phage_infect_YhgE_C"/>
</dbReference>
<feature type="region of interest" description="Disordered" evidence="5">
    <location>
        <begin position="178"/>
        <end position="199"/>
    </location>
</feature>
<feature type="compositionally biased region" description="Polar residues" evidence="5">
    <location>
        <begin position="190"/>
        <end position="199"/>
    </location>
</feature>